<evidence type="ECO:0000256" key="11">
    <source>
        <dbReference type="SAM" id="Phobius"/>
    </source>
</evidence>
<dbReference type="InterPro" id="IPR000067">
    <property type="entry name" value="FlgMring_FliF"/>
</dbReference>
<comment type="function">
    <text evidence="9">The M ring may be actively involved in energy transduction.</text>
</comment>
<dbReference type="RefSeq" id="WP_221030026.1">
    <property type="nucleotide sequence ID" value="NZ_CP139781.1"/>
</dbReference>
<feature type="transmembrane region" description="Helical" evidence="11">
    <location>
        <begin position="21"/>
        <end position="40"/>
    </location>
</feature>
<feature type="region of interest" description="Disordered" evidence="10">
    <location>
        <begin position="290"/>
        <end position="335"/>
    </location>
</feature>
<dbReference type="InterPro" id="IPR006182">
    <property type="entry name" value="FliF_N_dom"/>
</dbReference>
<evidence type="ECO:0000256" key="3">
    <source>
        <dbReference type="ARBA" id="ARBA00007971"/>
    </source>
</evidence>
<keyword evidence="14" id="KW-0282">Flagellum</keyword>
<dbReference type="PANTHER" id="PTHR30046">
    <property type="entry name" value="FLAGELLAR M-RING PROTEIN"/>
    <property type="match status" value="1"/>
</dbReference>
<dbReference type="Gene3D" id="3.30.300.30">
    <property type="match status" value="1"/>
</dbReference>
<evidence type="ECO:0000256" key="6">
    <source>
        <dbReference type="ARBA" id="ARBA00022989"/>
    </source>
</evidence>
<dbReference type="PIRSF" id="PIRSF004862">
    <property type="entry name" value="FliF"/>
    <property type="match status" value="1"/>
</dbReference>
<keyword evidence="4" id="KW-1003">Cell membrane</keyword>
<keyword evidence="14" id="KW-0966">Cell projection</keyword>
<feature type="compositionally biased region" description="Gly residues" evidence="10">
    <location>
        <begin position="316"/>
        <end position="327"/>
    </location>
</feature>
<dbReference type="Pfam" id="PF08345">
    <property type="entry name" value="YscJ_FliF_C"/>
    <property type="match status" value="1"/>
</dbReference>
<dbReference type="Pfam" id="PF01514">
    <property type="entry name" value="YscJ_FliF"/>
    <property type="match status" value="1"/>
</dbReference>
<keyword evidence="15" id="KW-1185">Reference proteome</keyword>
<dbReference type="EMBL" id="CP139781">
    <property type="protein sequence ID" value="WRQ89283.1"/>
    <property type="molecule type" value="Genomic_DNA"/>
</dbReference>
<keyword evidence="7 11" id="KW-0472">Membrane</keyword>
<comment type="similarity">
    <text evidence="3 9">Belongs to the FliF family.</text>
</comment>
<gene>
    <name evidence="14" type="primary">fliF</name>
    <name evidence="14" type="ORF">K1X11_007675</name>
</gene>
<comment type="subcellular location">
    <subcellularLocation>
        <location evidence="1 9">Bacterial flagellum basal body</location>
    </subcellularLocation>
    <subcellularLocation>
        <location evidence="2">Cell membrane</location>
        <topology evidence="2">Multi-pass membrane protein</topology>
    </subcellularLocation>
</comment>
<protein>
    <recommendedName>
        <fullName evidence="9">Flagellar M-ring protein</fullName>
    </recommendedName>
</protein>
<keyword evidence="14" id="KW-0969">Cilium</keyword>
<dbReference type="InterPro" id="IPR013556">
    <property type="entry name" value="Flag_M-ring_C"/>
</dbReference>
<evidence type="ECO:0000256" key="8">
    <source>
        <dbReference type="ARBA" id="ARBA00023143"/>
    </source>
</evidence>
<evidence type="ECO:0000256" key="5">
    <source>
        <dbReference type="ARBA" id="ARBA00022692"/>
    </source>
</evidence>
<evidence type="ECO:0000313" key="14">
    <source>
        <dbReference type="EMBL" id="WRQ89283.1"/>
    </source>
</evidence>
<reference evidence="14 15" key="1">
    <citation type="submission" date="2023-12" db="EMBL/GenBank/DDBJ databases">
        <title>Description of an unclassified Opitutus bacterium of Verrucomicrobiota.</title>
        <authorList>
            <person name="Zhang D.-F."/>
        </authorList>
    </citation>
    <scope>NUCLEOTIDE SEQUENCE [LARGE SCALE GENOMIC DNA]</scope>
    <source>
        <strain evidence="14 15">WL0086</strain>
    </source>
</reference>
<feature type="compositionally biased region" description="Polar residues" evidence="10">
    <location>
        <begin position="290"/>
        <end position="300"/>
    </location>
</feature>
<dbReference type="PRINTS" id="PR01009">
    <property type="entry name" value="FLGMRINGFLIF"/>
</dbReference>
<feature type="domain" description="Flagellar M-ring N-terminal" evidence="12">
    <location>
        <begin position="41"/>
        <end position="216"/>
    </location>
</feature>
<dbReference type="Proteomes" id="UP000738431">
    <property type="component" value="Chromosome"/>
</dbReference>
<evidence type="ECO:0000256" key="1">
    <source>
        <dbReference type="ARBA" id="ARBA00004117"/>
    </source>
</evidence>
<dbReference type="InterPro" id="IPR043427">
    <property type="entry name" value="YscJ/FliF"/>
</dbReference>
<evidence type="ECO:0000259" key="12">
    <source>
        <dbReference type="Pfam" id="PF01514"/>
    </source>
</evidence>
<accession>A0ABZ1CCR2</accession>
<evidence type="ECO:0000256" key="2">
    <source>
        <dbReference type="ARBA" id="ARBA00004651"/>
    </source>
</evidence>
<evidence type="ECO:0000256" key="10">
    <source>
        <dbReference type="SAM" id="MobiDB-lite"/>
    </source>
</evidence>
<evidence type="ECO:0000256" key="9">
    <source>
        <dbReference type="PIRNR" id="PIRNR004862"/>
    </source>
</evidence>
<sequence>MKSFLSSLAGLWKELGANQRVSLVVAAVAVIGGLTALTVWSNRPDMQLLFGRLTEKDAAAIVSSLQGQGIPYEVSNGGSAVYVPSEHVHRLRMDLASRGLPSGEGVGFEIFDKNQFGLSDFIQRTNYLRALQGELARTIAQLDGVRSARVMIVQPENRLLLTEQGIRPSASVFLEVSSNRLDSEAVNSVRHLVANSVQGLTPDEVAVIDQKGRVLSAELEEDPMLANASSQIRYRQQVEDYFAKKVETMLKPVVGEGNVVVRVSADIDTEAATLTEERYDPEAQVVRSQTVTEDTSNSQEARAGGNLVGVTANTPGAGGNEAPGGGPTSVNEQARTTRTTAYEINRVLTNITRTPGTVKRLTAAVFVAPLPADEAGEPIVRTEEQLNELRRIVVNALGLRAEEGQDLNELVTLTEMPFASSPIIEEVSKMEQVTRLQPLIDLGMRIGGFLLAGFLMMTFWRQLKKARPEPVPLEVLRYADEAKNKSEKSGALTPELLTELIRQKPENVSTALRDWAGSSNN</sequence>
<feature type="domain" description="Flagellar M-ring C-terminal" evidence="13">
    <location>
        <begin position="250"/>
        <end position="418"/>
    </location>
</feature>
<keyword evidence="6 11" id="KW-1133">Transmembrane helix</keyword>
<evidence type="ECO:0000313" key="15">
    <source>
        <dbReference type="Proteomes" id="UP000738431"/>
    </source>
</evidence>
<keyword evidence="8 9" id="KW-0975">Bacterial flagellum</keyword>
<dbReference type="PANTHER" id="PTHR30046:SF0">
    <property type="entry name" value="FLAGELLAR M-RING PROTEIN"/>
    <property type="match status" value="1"/>
</dbReference>
<dbReference type="InterPro" id="IPR045851">
    <property type="entry name" value="AMP-bd_C_sf"/>
</dbReference>
<proteinExistence type="inferred from homology"/>
<dbReference type="NCBIfam" id="TIGR00206">
    <property type="entry name" value="fliF"/>
    <property type="match status" value="1"/>
</dbReference>
<evidence type="ECO:0000256" key="4">
    <source>
        <dbReference type="ARBA" id="ARBA00022475"/>
    </source>
</evidence>
<name>A0ABZ1CCR2_9BACT</name>
<evidence type="ECO:0000256" key="7">
    <source>
        <dbReference type="ARBA" id="ARBA00023136"/>
    </source>
</evidence>
<keyword evidence="5 11" id="KW-0812">Transmembrane</keyword>
<organism evidence="14 15">
    <name type="scientific">Actomonas aquatica</name>
    <dbReference type="NCBI Taxonomy" id="2866162"/>
    <lineage>
        <taxon>Bacteria</taxon>
        <taxon>Pseudomonadati</taxon>
        <taxon>Verrucomicrobiota</taxon>
        <taxon>Opitutia</taxon>
        <taxon>Opitutales</taxon>
        <taxon>Opitutaceae</taxon>
        <taxon>Actomonas</taxon>
    </lineage>
</organism>
<evidence type="ECO:0000259" key="13">
    <source>
        <dbReference type="Pfam" id="PF08345"/>
    </source>
</evidence>